<dbReference type="Gene3D" id="3.40.190.10">
    <property type="entry name" value="Periplasmic binding protein-like II"/>
    <property type="match status" value="1"/>
</dbReference>
<dbReference type="SUPFAM" id="SSF53850">
    <property type="entry name" value="Periplasmic binding protein-like II"/>
    <property type="match status" value="1"/>
</dbReference>
<keyword evidence="1" id="KW-0472">Membrane</keyword>
<dbReference type="Pfam" id="PF01547">
    <property type="entry name" value="SBP_bac_1"/>
    <property type="match status" value="1"/>
</dbReference>
<sequence>MTLSRRKITFIGVVLLVAIIVTGLFIIGKRREDPGATGTIKIWGVFDGIEIFRPLIGEFQKSNPGVNVEYTKINPDTYEQDLINGLATAQGPDLFMFHNSWLPKHFDKLLPLSESELPIVTFRKLFPSIVEQDFAPDGVIYALPLYIDTLAMFYNKDILDTKGIALPPKTWAEFQNLVPKLRELDRSGKVLTAGAAIGGSERSINRATDILNLLMLQSGAPMVKSDFTAAEFSQKGLQSLNFYTQFASPASPYYTWNDSLPYSIDHFIEGNAAIMFNYSHQIPIIKSKNPFLEFAVAPMLQPKEAQNTINWANYWGMAVSAKTPKSKAAWSFIQWLTTNEQPALQYLKATKRPPALRSLMDNFATNPDLSVFSAQTLTARSWPQIDNVVVEKSFSTMIENIIAGKMTANKAVLQSEQEITQLMLRRK</sequence>
<gene>
    <name evidence="2" type="ORF">A3I24_03200</name>
</gene>
<keyword evidence="1" id="KW-0812">Transmembrane</keyword>
<name>A0A1G1ZV26_9BACT</name>
<feature type="transmembrane region" description="Helical" evidence="1">
    <location>
        <begin position="7"/>
        <end position="27"/>
    </location>
</feature>
<dbReference type="STRING" id="1798409.A3I24_03200"/>
<keyword evidence="1" id="KW-1133">Transmembrane helix</keyword>
<evidence type="ECO:0000313" key="2">
    <source>
        <dbReference type="EMBL" id="OGY67976.1"/>
    </source>
</evidence>
<evidence type="ECO:0000256" key="1">
    <source>
        <dbReference type="SAM" id="Phobius"/>
    </source>
</evidence>
<accession>A0A1G1ZV26</accession>
<dbReference type="PANTHER" id="PTHR43649">
    <property type="entry name" value="ARABINOSE-BINDING PROTEIN-RELATED"/>
    <property type="match status" value="1"/>
</dbReference>
<dbReference type="InterPro" id="IPR006059">
    <property type="entry name" value="SBP"/>
</dbReference>
<protein>
    <recommendedName>
        <fullName evidence="4">Sugar ABC transporter substrate-binding protein</fullName>
    </recommendedName>
</protein>
<dbReference type="PANTHER" id="PTHR43649:SF12">
    <property type="entry name" value="DIACETYLCHITOBIOSE BINDING PROTEIN DASA"/>
    <property type="match status" value="1"/>
</dbReference>
<reference evidence="2 3" key="1">
    <citation type="journal article" date="2016" name="Nat. Commun.">
        <title>Thousands of microbial genomes shed light on interconnected biogeochemical processes in an aquifer system.</title>
        <authorList>
            <person name="Anantharaman K."/>
            <person name="Brown C.T."/>
            <person name="Hug L.A."/>
            <person name="Sharon I."/>
            <person name="Castelle C.J."/>
            <person name="Probst A.J."/>
            <person name="Thomas B.C."/>
            <person name="Singh A."/>
            <person name="Wilkins M.J."/>
            <person name="Karaoz U."/>
            <person name="Brodie E.L."/>
            <person name="Williams K.H."/>
            <person name="Hubbard S.S."/>
            <person name="Banfield J.F."/>
        </authorList>
    </citation>
    <scope>NUCLEOTIDE SEQUENCE [LARGE SCALE GENOMIC DNA]</scope>
</reference>
<comment type="caution">
    <text evidence="2">The sequence shown here is derived from an EMBL/GenBank/DDBJ whole genome shotgun (WGS) entry which is preliminary data.</text>
</comment>
<dbReference type="AlphaFoldDB" id="A0A1G1ZV26"/>
<proteinExistence type="predicted"/>
<dbReference type="InterPro" id="IPR050490">
    <property type="entry name" value="Bact_solute-bd_prot1"/>
</dbReference>
<organism evidence="2 3">
    <name type="scientific">Candidatus Harrisonbacteria bacterium RIFCSPLOWO2_02_FULL_41_13b</name>
    <dbReference type="NCBI Taxonomy" id="1798409"/>
    <lineage>
        <taxon>Bacteria</taxon>
        <taxon>Candidatus Harrisoniibacteriota</taxon>
    </lineage>
</organism>
<dbReference type="EMBL" id="MHJL01000010">
    <property type="protein sequence ID" value="OGY67976.1"/>
    <property type="molecule type" value="Genomic_DNA"/>
</dbReference>
<dbReference type="Proteomes" id="UP000177690">
    <property type="component" value="Unassembled WGS sequence"/>
</dbReference>
<evidence type="ECO:0008006" key="4">
    <source>
        <dbReference type="Google" id="ProtNLM"/>
    </source>
</evidence>
<evidence type="ECO:0000313" key="3">
    <source>
        <dbReference type="Proteomes" id="UP000177690"/>
    </source>
</evidence>